<reference evidence="2 3" key="1">
    <citation type="journal article" date="2012" name="BMC Genomics">
        <title>Comparative genomic analysis and phylogenetic position of Theileria equi.</title>
        <authorList>
            <person name="Kappmeyer L.S."/>
            <person name="Thiagarajan M."/>
            <person name="Herndon D.R."/>
            <person name="Ramsay J.D."/>
            <person name="Caler E."/>
            <person name="Djikeng A."/>
            <person name="Gillespie J.J."/>
            <person name="Lau A.O."/>
            <person name="Roalson E.H."/>
            <person name="Silva J.C."/>
            <person name="Silva M.G."/>
            <person name="Suarez C.E."/>
            <person name="Ueti M.W."/>
            <person name="Nene V.M."/>
            <person name="Mealey R.H."/>
            <person name="Knowles D.P."/>
            <person name="Brayton K.A."/>
        </authorList>
    </citation>
    <scope>NUCLEOTIDE SEQUENCE [LARGE SCALE GENOMIC DNA]</scope>
    <source>
        <strain evidence="2 3">WA</strain>
    </source>
</reference>
<dbReference type="EMBL" id="CP001670">
    <property type="protein sequence ID" value="AFZ81030.1"/>
    <property type="molecule type" value="Genomic_DNA"/>
</dbReference>
<feature type="region of interest" description="Disordered" evidence="1">
    <location>
        <begin position="333"/>
        <end position="368"/>
    </location>
</feature>
<feature type="compositionally biased region" description="Polar residues" evidence="1">
    <location>
        <begin position="506"/>
        <end position="516"/>
    </location>
</feature>
<keyword evidence="3" id="KW-1185">Reference proteome</keyword>
<dbReference type="KEGG" id="beq:BEWA_004380"/>
<dbReference type="RefSeq" id="XP_004830696.1">
    <property type="nucleotide sequence ID" value="XM_004830639.1"/>
</dbReference>
<accession>L0AZN9</accession>
<proteinExistence type="predicted"/>
<name>L0AZN9_THEEQ</name>
<dbReference type="STRING" id="1537102.L0AZN9"/>
<evidence type="ECO:0000256" key="1">
    <source>
        <dbReference type="SAM" id="MobiDB-lite"/>
    </source>
</evidence>
<feature type="compositionally biased region" description="Gly residues" evidence="1">
    <location>
        <begin position="346"/>
        <end position="355"/>
    </location>
</feature>
<feature type="compositionally biased region" description="Polar residues" evidence="1">
    <location>
        <begin position="462"/>
        <end position="479"/>
    </location>
</feature>
<sequence length="567" mass="60278">MAEDGVTIDFSQNKKPPNGGDTTYPGYSTGTGKNITIKVTSANEPKDSNFWKYEHRLETGNQPFKLSRVWDDRSNPIPGIPPNESDNKVTSVSAYYWRYEPGGTPAKALVAEVVYSGNKTYYRNSSGGGKNWILLTGDKSSHPPLLYGDIERALDDLVCEYYGAVTMNLFKVVSVNLSSKVSTGNNKYCCAFHSPNGGGEGKVSVNRGTVPAGSKDIEYYKHFIDNGTKLAGIKTNSGLPRKRITALGLDFPIQGSLTIYAFYCNQRSSPVLIYVKDGNPPVNKWFRQIAGDTWQNVPDISKDPENIKSCSDEGFKALVKELRDFGCNYSTCKEPVQSSPQQAAGGSVGSKGGATGTVNTEEAGNSLPAEEIKVEIGTQGQPTPGTAQYTVDAQQQTDTPNATAEAPGPSDASDDKDAKAAADPGQPIGSSADGGELTPTGDTDEGAGAKGVPEGPAKPKGGQNTDVTSTDSRLSSAQQGVGPDGKMEPATGLEEPAPKAPEGDSGTASAQRQGDSSHWEVPTGIFGGVFTVSGLVGFIGFKFYRSHNGDPWVKHRHPIEYLKNVSY</sequence>
<dbReference type="GeneID" id="15805331"/>
<dbReference type="AlphaFoldDB" id="L0AZN9"/>
<evidence type="ECO:0000313" key="2">
    <source>
        <dbReference type="EMBL" id="AFZ81030.1"/>
    </source>
</evidence>
<feature type="compositionally biased region" description="Polar residues" evidence="1">
    <location>
        <begin position="333"/>
        <end position="342"/>
    </location>
</feature>
<protein>
    <submittedName>
        <fullName evidence="2">Uncharacterized protein</fullName>
    </submittedName>
</protein>
<dbReference type="VEuPathDB" id="PiroplasmaDB:BEWA_004380"/>
<feature type="region of interest" description="Disordered" evidence="1">
    <location>
        <begin position="1"/>
        <end position="32"/>
    </location>
</feature>
<dbReference type="Proteomes" id="UP000031512">
    <property type="component" value="Chromosome 3"/>
</dbReference>
<evidence type="ECO:0000313" key="3">
    <source>
        <dbReference type="Proteomes" id="UP000031512"/>
    </source>
</evidence>
<feature type="region of interest" description="Disordered" evidence="1">
    <location>
        <begin position="396"/>
        <end position="519"/>
    </location>
</feature>
<gene>
    <name evidence="2" type="ORF">BEWA_004380</name>
</gene>
<organism evidence="2 3">
    <name type="scientific">Theileria equi strain WA</name>
    <dbReference type="NCBI Taxonomy" id="1537102"/>
    <lineage>
        <taxon>Eukaryota</taxon>
        <taxon>Sar</taxon>
        <taxon>Alveolata</taxon>
        <taxon>Apicomplexa</taxon>
        <taxon>Aconoidasida</taxon>
        <taxon>Piroplasmida</taxon>
        <taxon>Theileriidae</taxon>
        <taxon>Theileria</taxon>
    </lineage>
</organism>